<dbReference type="PANTHER" id="PTHR23535:SF2">
    <property type="entry name" value="SUGAR EFFLUX TRANSPORTER A-RELATED"/>
    <property type="match status" value="1"/>
</dbReference>
<feature type="transmembrane region" description="Helical" evidence="9">
    <location>
        <begin position="218"/>
        <end position="235"/>
    </location>
</feature>
<feature type="transmembrane region" description="Helical" evidence="9">
    <location>
        <begin position="286"/>
        <end position="306"/>
    </location>
</feature>
<keyword evidence="3" id="KW-0813">Transport</keyword>
<organism evidence="11 12">
    <name type="scientific">Paraburkholderia acidicola</name>
    <dbReference type="NCBI Taxonomy" id="1912599"/>
    <lineage>
        <taxon>Bacteria</taxon>
        <taxon>Pseudomonadati</taxon>
        <taxon>Pseudomonadota</taxon>
        <taxon>Betaproteobacteria</taxon>
        <taxon>Burkholderiales</taxon>
        <taxon>Burkholderiaceae</taxon>
        <taxon>Paraburkholderia</taxon>
    </lineage>
</organism>
<evidence type="ECO:0000256" key="6">
    <source>
        <dbReference type="ARBA" id="ARBA00022692"/>
    </source>
</evidence>
<accession>A0A2A4EQ27</accession>
<evidence type="ECO:0000256" key="2">
    <source>
        <dbReference type="ARBA" id="ARBA00006523"/>
    </source>
</evidence>
<dbReference type="InterPro" id="IPR036259">
    <property type="entry name" value="MFS_trans_sf"/>
</dbReference>
<evidence type="ECO:0000256" key="9">
    <source>
        <dbReference type="SAM" id="Phobius"/>
    </source>
</evidence>
<dbReference type="SUPFAM" id="SSF103473">
    <property type="entry name" value="MFS general substrate transporter"/>
    <property type="match status" value="1"/>
</dbReference>
<feature type="transmembrane region" description="Helical" evidence="9">
    <location>
        <begin position="153"/>
        <end position="173"/>
    </location>
</feature>
<comment type="subcellular location">
    <subcellularLocation>
        <location evidence="1">Cell membrane</location>
        <topology evidence="1">Multi-pass membrane protein</topology>
    </subcellularLocation>
</comment>
<dbReference type="GO" id="GO:0022857">
    <property type="term" value="F:transmembrane transporter activity"/>
    <property type="evidence" value="ECO:0007669"/>
    <property type="project" value="InterPro"/>
</dbReference>
<evidence type="ECO:0000259" key="10">
    <source>
        <dbReference type="PROSITE" id="PS50850"/>
    </source>
</evidence>
<feature type="transmembrane region" description="Helical" evidence="9">
    <location>
        <begin position="86"/>
        <end position="104"/>
    </location>
</feature>
<keyword evidence="4" id="KW-1003">Cell membrane</keyword>
<feature type="transmembrane region" description="Helical" evidence="9">
    <location>
        <begin position="20"/>
        <end position="45"/>
    </location>
</feature>
<dbReference type="Gene3D" id="1.20.1250.20">
    <property type="entry name" value="MFS general substrate transporter like domains"/>
    <property type="match status" value="2"/>
</dbReference>
<dbReference type="InterPro" id="IPR011701">
    <property type="entry name" value="MFS"/>
</dbReference>
<proteinExistence type="inferred from homology"/>
<dbReference type="PANTHER" id="PTHR23535">
    <property type="entry name" value="SUGAR EFFLUX TRANSPORTER A-RELATED"/>
    <property type="match status" value="1"/>
</dbReference>
<feature type="transmembrane region" description="Helical" evidence="9">
    <location>
        <begin position="377"/>
        <end position="395"/>
    </location>
</feature>
<feature type="transmembrane region" description="Helical" evidence="9">
    <location>
        <begin position="57"/>
        <end position="74"/>
    </location>
</feature>
<evidence type="ECO:0000256" key="3">
    <source>
        <dbReference type="ARBA" id="ARBA00022448"/>
    </source>
</evidence>
<feature type="domain" description="Major facilitator superfamily (MFS) profile" evidence="10">
    <location>
        <begin position="19"/>
        <end position="399"/>
    </location>
</feature>
<feature type="transmembrane region" description="Helical" evidence="9">
    <location>
        <begin position="312"/>
        <end position="334"/>
    </location>
</feature>
<dbReference type="PROSITE" id="PS50850">
    <property type="entry name" value="MFS"/>
    <property type="match status" value="1"/>
</dbReference>
<evidence type="ECO:0000256" key="8">
    <source>
        <dbReference type="ARBA" id="ARBA00023136"/>
    </source>
</evidence>
<feature type="transmembrane region" description="Helical" evidence="9">
    <location>
        <begin position="255"/>
        <end position="279"/>
    </location>
</feature>
<comment type="caution">
    <text evidence="11">The sequence shown here is derived from an EMBL/GenBank/DDBJ whole genome shotgun (WGS) entry which is preliminary data.</text>
</comment>
<comment type="similarity">
    <text evidence="2">Belongs to the major facilitator superfamily. Set transporter family.</text>
</comment>
<name>A0A2A4EQ27_9BURK</name>
<keyword evidence="5" id="KW-0762">Sugar transport</keyword>
<dbReference type="AlphaFoldDB" id="A0A2A4EQ27"/>
<reference evidence="11 12" key="1">
    <citation type="submission" date="2017-01" db="EMBL/GenBank/DDBJ databases">
        <title>Whole-Genome Shotgun Sequencing of Two beta-Proteobacterial Species in Search of the Bulgecin Biosynthetic Cluster.</title>
        <authorList>
            <person name="Horsman M.E."/>
            <person name="Marous D.R."/>
            <person name="Li R."/>
            <person name="Oliver R.A."/>
            <person name="Byun B."/>
            <person name="Emrich S.J."/>
            <person name="Boggess B."/>
            <person name="Townsend C.A."/>
            <person name="Mobashery S."/>
        </authorList>
    </citation>
    <scope>NUCLEOTIDE SEQUENCE [LARGE SCALE GENOMIC DNA]</scope>
    <source>
        <strain evidence="11 12">ATCC 31363</strain>
    </source>
</reference>
<evidence type="ECO:0000256" key="1">
    <source>
        <dbReference type="ARBA" id="ARBA00004651"/>
    </source>
</evidence>
<gene>
    <name evidence="11" type="ORF">BWP39_26510</name>
</gene>
<evidence type="ECO:0000313" key="11">
    <source>
        <dbReference type="EMBL" id="PCE23241.1"/>
    </source>
</evidence>
<dbReference type="InterPro" id="IPR020846">
    <property type="entry name" value="MFS_dom"/>
</dbReference>
<dbReference type="Proteomes" id="UP000218022">
    <property type="component" value="Unassembled WGS sequence"/>
</dbReference>
<evidence type="ECO:0000256" key="7">
    <source>
        <dbReference type="ARBA" id="ARBA00022989"/>
    </source>
</evidence>
<evidence type="ECO:0000256" key="5">
    <source>
        <dbReference type="ARBA" id="ARBA00022597"/>
    </source>
</evidence>
<dbReference type="OrthoDB" id="7337792at2"/>
<feature type="transmembrane region" description="Helical" evidence="9">
    <location>
        <begin position="179"/>
        <end position="197"/>
    </location>
</feature>
<evidence type="ECO:0000256" key="4">
    <source>
        <dbReference type="ARBA" id="ARBA00022475"/>
    </source>
</evidence>
<evidence type="ECO:0000313" key="12">
    <source>
        <dbReference type="Proteomes" id="UP000218022"/>
    </source>
</evidence>
<sequence length="403" mass="42242">MPDQTGRRSALRQVAASRFFLGATIAMFLSGLGTSAAAPQIVLFLVKELGASLPLAGLYYLTSLAAPVAGYFIGRYSDRTGNRLGLFRMCAVAGFLGWAGLALATSVWMAFIIAVVLLAVAGATASQIFAAVHDELSDKPGDANEGVVAIIRMALTGGWIVGPVLGAWVAAVYGLRPMLWLTAICMLLQIVPLGTLNPIVKPKPESTSEPAHHSSLRAMLPLLTFTGLFVLVYAGEPVKFGFLLIYMEEQLKLSPAVRGAVIGIQPFIELLIMPFSIGLGRRFGNVWLMCIAAAMGILANLCFALWPSAAGMFAGQILMGGVWGIFMVLGIIFAQRLLPNAVATASAIFMSSTALASALGGIAGGFGVALLGLPNVFLLPALFGGVAVIGLAWMARTGRFSAY</sequence>
<dbReference type="Pfam" id="PF07690">
    <property type="entry name" value="MFS_1"/>
    <property type="match status" value="2"/>
</dbReference>
<keyword evidence="7 9" id="KW-1133">Transmembrane helix</keyword>
<feature type="transmembrane region" description="Helical" evidence="9">
    <location>
        <begin position="110"/>
        <end position="132"/>
    </location>
</feature>
<protein>
    <submittedName>
        <fullName evidence="11">MFS transporter</fullName>
    </submittedName>
</protein>
<dbReference type="EMBL" id="MTZV01000006">
    <property type="protein sequence ID" value="PCE23241.1"/>
    <property type="molecule type" value="Genomic_DNA"/>
</dbReference>
<keyword evidence="6 9" id="KW-0812">Transmembrane</keyword>
<feature type="transmembrane region" description="Helical" evidence="9">
    <location>
        <begin position="346"/>
        <end position="371"/>
    </location>
</feature>
<dbReference type="GO" id="GO:0005886">
    <property type="term" value="C:plasma membrane"/>
    <property type="evidence" value="ECO:0007669"/>
    <property type="project" value="UniProtKB-SubCell"/>
</dbReference>
<keyword evidence="8 9" id="KW-0472">Membrane</keyword>